<dbReference type="InterPro" id="IPR036388">
    <property type="entry name" value="WH-like_DNA-bd_sf"/>
</dbReference>
<dbReference type="InterPro" id="IPR039425">
    <property type="entry name" value="RNA_pol_sigma-70-like"/>
</dbReference>
<evidence type="ECO:0000256" key="6">
    <source>
        <dbReference type="SAM" id="MobiDB-lite"/>
    </source>
</evidence>
<organism evidence="9 10">
    <name type="scientific">Luteolibacter rhizosphaerae</name>
    <dbReference type="NCBI Taxonomy" id="2989719"/>
    <lineage>
        <taxon>Bacteria</taxon>
        <taxon>Pseudomonadati</taxon>
        <taxon>Verrucomicrobiota</taxon>
        <taxon>Verrucomicrobiia</taxon>
        <taxon>Verrucomicrobiales</taxon>
        <taxon>Verrucomicrobiaceae</taxon>
        <taxon>Luteolibacter</taxon>
    </lineage>
</organism>
<evidence type="ECO:0000256" key="3">
    <source>
        <dbReference type="ARBA" id="ARBA00023082"/>
    </source>
</evidence>
<dbReference type="Pfam" id="PF08281">
    <property type="entry name" value="Sigma70_r4_2"/>
    <property type="match status" value="1"/>
</dbReference>
<dbReference type="RefSeq" id="WP_264511409.1">
    <property type="nucleotide sequence ID" value="NZ_JAPDDR010000002.1"/>
</dbReference>
<keyword evidence="4" id="KW-0238">DNA-binding</keyword>
<feature type="region of interest" description="Disordered" evidence="6">
    <location>
        <begin position="259"/>
        <end position="300"/>
    </location>
</feature>
<dbReference type="InterPro" id="IPR007627">
    <property type="entry name" value="RNA_pol_sigma70_r2"/>
</dbReference>
<dbReference type="CDD" id="cd06171">
    <property type="entry name" value="Sigma70_r4"/>
    <property type="match status" value="1"/>
</dbReference>
<dbReference type="Pfam" id="PF04542">
    <property type="entry name" value="Sigma70_r2"/>
    <property type="match status" value="1"/>
</dbReference>
<dbReference type="EMBL" id="JAPDDR010000002">
    <property type="protein sequence ID" value="MCW1912719.1"/>
    <property type="molecule type" value="Genomic_DNA"/>
</dbReference>
<comment type="similarity">
    <text evidence="1">Belongs to the sigma-70 factor family. ECF subfamily.</text>
</comment>
<evidence type="ECO:0000313" key="9">
    <source>
        <dbReference type="EMBL" id="MCW1912719.1"/>
    </source>
</evidence>
<dbReference type="Proteomes" id="UP001165653">
    <property type="component" value="Unassembled WGS sequence"/>
</dbReference>
<dbReference type="SUPFAM" id="SSF88659">
    <property type="entry name" value="Sigma3 and sigma4 domains of RNA polymerase sigma factors"/>
    <property type="match status" value="1"/>
</dbReference>
<protein>
    <submittedName>
        <fullName evidence="9">Sigma-70 family RNA polymerase sigma factor</fullName>
    </submittedName>
</protein>
<dbReference type="PANTHER" id="PTHR43133">
    <property type="entry name" value="RNA POLYMERASE ECF-TYPE SIGMA FACTO"/>
    <property type="match status" value="1"/>
</dbReference>
<evidence type="ECO:0000259" key="7">
    <source>
        <dbReference type="Pfam" id="PF04542"/>
    </source>
</evidence>
<evidence type="ECO:0000256" key="5">
    <source>
        <dbReference type="ARBA" id="ARBA00023163"/>
    </source>
</evidence>
<dbReference type="InterPro" id="IPR014284">
    <property type="entry name" value="RNA_pol_sigma-70_dom"/>
</dbReference>
<accession>A0ABT3FZQ1</accession>
<dbReference type="Gene3D" id="1.10.1740.10">
    <property type="match status" value="1"/>
</dbReference>
<dbReference type="NCBIfam" id="TIGR02937">
    <property type="entry name" value="sigma70-ECF"/>
    <property type="match status" value="1"/>
</dbReference>
<evidence type="ECO:0000256" key="4">
    <source>
        <dbReference type="ARBA" id="ARBA00023125"/>
    </source>
</evidence>
<evidence type="ECO:0000259" key="8">
    <source>
        <dbReference type="Pfam" id="PF08281"/>
    </source>
</evidence>
<keyword evidence="10" id="KW-1185">Reference proteome</keyword>
<dbReference type="InterPro" id="IPR013324">
    <property type="entry name" value="RNA_pol_sigma_r3/r4-like"/>
</dbReference>
<comment type="caution">
    <text evidence="9">The sequence shown here is derived from an EMBL/GenBank/DDBJ whole genome shotgun (WGS) entry which is preliminary data.</text>
</comment>
<dbReference type="InterPro" id="IPR013325">
    <property type="entry name" value="RNA_pol_sigma_r2"/>
</dbReference>
<dbReference type="PANTHER" id="PTHR43133:SF8">
    <property type="entry name" value="RNA POLYMERASE SIGMA FACTOR HI_1459-RELATED"/>
    <property type="match status" value="1"/>
</dbReference>
<name>A0ABT3FZQ1_9BACT</name>
<dbReference type="InterPro" id="IPR013249">
    <property type="entry name" value="RNA_pol_sigma70_r4_t2"/>
</dbReference>
<feature type="domain" description="RNA polymerase sigma factor 70 region 4 type 2" evidence="8">
    <location>
        <begin position="119"/>
        <end position="171"/>
    </location>
</feature>
<evidence type="ECO:0000256" key="2">
    <source>
        <dbReference type="ARBA" id="ARBA00023015"/>
    </source>
</evidence>
<sequence length="525" mass="57155">MNPSPPTDDFQLLDRFLKAKDQRAFALLMERHLPLVYSVALRVTGQPQLAQEIGQDVFLKLVRKPPTSMKRIPLAVWLHRATRCRAIDMLRSERRREARERAVAAEPAAGAQLDEEALACLDEVIDRLPESERHLVVGRFFLGQSFPELSSRTGASEDAIRMRLNRSLEKMRVSFSRQGITTTAAILARALPAQALTIPPRGMAASILKSVSAVGVGAAAPGSFLSSLYLMTSIQKYTIGGVLLLAAAIPVAIQIQQGQDPHKTDSGTPPVAHSSALPSAPETKRKAEKSERTPRSGLEGEFAALAEKYGESEARQARSLASQSARLVRQIGSMEGLKEKLGAGVKQEIELLAKELGLDAGQQATIEAMGEEAISERITDLGRVATRTEENLPALAEVFLALDAVSRGKIDEAAFKDALHDKVGKLSLGNTSVLELIGLVGVRAVYKAQDPFASSPELSKRFAEQLDSERRLRYQDIRDTNAANAAEFPELTRRNLEAISSNITGMGKIFEAMEMMDTEAIRSGK</sequence>
<gene>
    <name evidence="9" type="ORF">OJ996_03985</name>
</gene>
<feature type="domain" description="RNA polymerase sigma-70 region 2" evidence="7">
    <location>
        <begin position="28"/>
        <end position="96"/>
    </location>
</feature>
<keyword evidence="2" id="KW-0805">Transcription regulation</keyword>
<reference evidence="9" key="1">
    <citation type="submission" date="2022-10" db="EMBL/GenBank/DDBJ databases">
        <title>Luteolibacter sp. GHJ8, whole genome shotgun sequencing project.</title>
        <authorList>
            <person name="Zhao G."/>
            <person name="Shen L."/>
        </authorList>
    </citation>
    <scope>NUCLEOTIDE SEQUENCE</scope>
    <source>
        <strain evidence="9">GHJ8</strain>
    </source>
</reference>
<keyword evidence="5" id="KW-0804">Transcription</keyword>
<keyword evidence="3" id="KW-0731">Sigma factor</keyword>
<evidence type="ECO:0000256" key="1">
    <source>
        <dbReference type="ARBA" id="ARBA00010641"/>
    </source>
</evidence>
<evidence type="ECO:0000313" key="10">
    <source>
        <dbReference type="Proteomes" id="UP001165653"/>
    </source>
</evidence>
<dbReference type="SUPFAM" id="SSF88946">
    <property type="entry name" value="Sigma2 domain of RNA polymerase sigma factors"/>
    <property type="match status" value="1"/>
</dbReference>
<feature type="compositionally biased region" description="Basic and acidic residues" evidence="6">
    <location>
        <begin position="282"/>
        <end position="294"/>
    </location>
</feature>
<dbReference type="Gene3D" id="1.10.10.10">
    <property type="entry name" value="Winged helix-like DNA-binding domain superfamily/Winged helix DNA-binding domain"/>
    <property type="match status" value="1"/>
</dbReference>
<proteinExistence type="inferred from homology"/>